<organism evidence="2 3">
    <name type="scientific">Linum tenue</name>
    <dbReference type="NCBI Taxonomy" id="586396"/>
    <lineage>
        <taxon>Eukaryota</taxon>
        <taxon>Viridiplantae</taxon>
        <taxon>Streptophyta</taxon>
        <taxon>Embryophyta</taxon>
        <taxon>Tracheophyta</taxon>
        <taxon>Spermatophyta</taxon>
        <taxon>Magnoliopsida</taxon>
        <taxon>eudicotyledons</taxon>
        <taxon>Gunneridae</taxon>
        <taxon>Pentapetalae</taxon>
        <taxon>rosids</taxon>
        <taxon>fabids</taxon>
        <taxon>Malpighiales</taxon>
        <taxon>Linaceae</taxon>
        <taxon>Linum</taxon>
    </lineage>
</organism>
<sequence length="187" mass="20083">MGANDWEASTSTAPSLTFPRPDRDPTTPAAATDRRVTSRLPEHDGTTPDTYIHPLDILVARATSSASSTSTPPMAAANNRIRRVTFRLPELETRTPAGATYLHPLASLIARASSIISSLSTICHNVAMFCNEGWWVIKPSSMTTLALAASFPFFLYGYGTQSPKIECNGQLGSKLEEAPQSDSVLDG</sequence>
<comment type="caution">
    <text evidence="2">The sequence shown here is derived from an EMBL/GenBank/DDBJ whole genome shotgun (WGS) entry which is preliminary data.</text>
</comment>
<name>A0AAV0K6D4_9ROSI</name>
<protein>
    <submittedName>
        <fullName evidence="2">Uncharacterized protein</fullName>
    </submittedName>
</protein>
<reference evidence="2" key="1">
    <citation type="submission" date="2022-08" db="EMBL/GenBank/DDBJ databases">
        <authorList>
            <person name="Gutierrez-Valencia J."/>
        </authorList>
    </citation>
    <scope>NUCLEOTIDE SEQUENCE</scope>
</reference>
<dbReference type="AlphaFoldDB" id="A0AAV0K6D4"/>
<evidence type="ECO:0000256" key="1">
    <source>
        <dbReference type="SAM" id="MobiDB-lite"/>
    </source>
</evidence>
<feature type="region of interest" description="Disordered" evidence="1">
    <location>
        <begin position="1"/>
        <end position="49"/>
    </location>
</feature>
<accession>A0AAV0K6D4</accession>
<feature type="compositionally biased region" description="Basic and acidic residues" evidence="1">
    <location>
        <begin position="32"/>
        <end position="46"/>
    </location>
</feature>
<evidence type="ECO:0000313" key="2">
    <source>
        <dbReference type="EMBL" id="CAI0417834.1"/>
    </source>
</evidence>
<proteinExistence type="predicted"/>
<dbReference type="Proteomes" id="UP001154282">
    <property type="component" value="Unassembled WGS sequence"/>
</dbReference>
<dbReference type="EMBL" id="CAMGYJ010000005">
    <property type="protein sequence ID" value="CAI0417834.1"/>
    <property type="molecule type" value="Genomic_DNA"/>
</dbReference>
<evidence type="ECO:0000313" key="3">
    <source>
        <dbReference type="Proteomes" id="UP001154282"/>
    </source>
</evidence>
<gene>
    <name evidence="2" type="ORF">LITE_LOCUS17457</name>
</gene>
<keyword evidence="3" id="KW-1185">Reference proteome</keyword>